<protein>
    <submittedName>
        <fullName evidence="1">Uncharacterized protein</fullName>
    </submittedName>
</protein>
<gene>
    <name evidence="1" type="ORF">BV22DRAFT_1124340</name>
</gene>
<dbReference type="Proteomes" id="UP000790709">
    <property type="component" value="Unassembled WGS sequence"/>
</dbReference>
<organism evidence="1 2">
    <name type="scientific">Leucogyrophana mollusca</name>
    <dbReference type="NCBI Taxonomy" id="85980"/>
    <lineage>
        <taxon>Eukaryota</taxon>
        <taxon>Fungi</taxon>
        <taxon>Dikarya</taxon>
        <taxon>Basidiomycota</taxon>
        <taxon>Agaricomycotina</taxon>
        <taxon>Agaricomycetes</taxon>
        <taxon>Agaricomycetidae</taxon>
        <taxon>Boletales</taxon>
        <taxon>Boletales incertae sedis</taxon>
        <taxon>Leucogyrophana</taxon>
    </lineage>
</organism>
<comment type="caution">
    <text evidence="1">The sequence shown here is derived from an EMBL/GenBank/DDBJ whole genome shotgun (WGS) entry which is preliminary data.</text>
</comment>
<sequence length="281" mass="30024">MTQEIKFNSFGVPYLVEFGNVSFGSDNNAKTSGNTGADVLGRPSLSPSPTTWSSSIPTLVYASSSASSCSSSTSSFCHISSSLSTPSLVSSTCPEKRAKSSPFASLSRSATMRSAGSFFKRKSTRRRADTYPPPSLKCTPSSPALTTWCAIPPYIPKPLPPIPFPQQACQVDGLYIQFSSGSSDPYVSSKNRLARLQKTIAAAVLEAGMDTPPAVEHEEPVCLLRQTSPTPGRECGLRESLFRGTYGQSGLKEATTRIGAIFVAHHQEEGGVQLKKLTLWS</sequence>
<proteinExistence type="predicted"/>
<name>A0ACB8C1G1_9AGAM</name>
<reference evidence="1" key="1">
    <citation type="journal article" date="2021" name="New Phytol.">
        <title>Evolutionary innovations through gain and loss of genes in the ectomycorrhizal Boletales.</title>
        <authorList>
            <person name="Wu G."/>
            <person name="Miyauchi S."/>
            <person name="Morin E."/>
            <person name="Kuo A."/>
            <person name="Drula E."/>
            <person name="Varga T."/>
            <person name="Kohler A."/>
            <person name="Feng B."/>
            <person name="Cao Y."/>
            <person name="Lipzen A."/>
            <person name="Daum C."/>
            <person name="Hundley H."/>
            <person name="Pangilinan J."/>
            <person name="Johnson J."/>
            <person name="Barry K."/>
            <person name="LaButti K."/>
            <person name="Ng V."/>
            <person name="Ahrendt S."/>
            <person name="Min B."/>
            <person name="Choi I.G."/>
            <person name="Park H."/>
            <person name="Plett J.M."/>
            <person name="Magnuson J."/>
            <person name="Spatafora J.W."/>
            <person name="Nagy L.G."/>
            <person name="Henrissat B."/>
            <person name="Grigoriev I.V."/>
            <person name="Yang Z.L."/>
            <person name="Xu J."/>
            <person name="Martin F.M."/>
        </authorList>
    </citation>
    <scope>NUCLEOTIDE SEQUENCE</scope>
    <source>
        <strain evidence="1">KUC20120723A-06</strain>
    </source>
</reference>
<evidence type="ECO:0000313" key="1">
    <source>
        <dbReference type="EMBL" id="KAH7930917.1"/>
    </source>
</evidence>
<dbReference type="EMBL" id="MU266328">
    <property type="protein sequence ID" value="KAH7930917.1"/>
    <property type="molecule type" value="Genomic_DNA"/>
</dbReference>
<keyword evidence="2" id="KW-1185">Reference proteome</keyword>
<evidence type="ECO:0000313" key="2">
    <source>
        <dbReference type="Proteomes" id="UP000790709"/>
    </source>
</evidence>
<accession>A0ACB8C1G1</accession>